<reference evidence="3" key="2">
    <citation type="journal article" date="2023" name="Science">
        <title>Genomic signatures of disease resistance in endangered staghorn corals.</title>
        <authorList>
            <person name="Vollmer S.V."/>
            <person name="Selwyn J.D."/>
            <person name="Despard B.A."/>
            <person name="Roesel C.L."/>
        </authorList>
    </citation>
    <scope>NUCLEOTIDE SEQUENCE</scope>
    <source>
        <strain evidence="3">K2</strain>
    </source>
</reference>
<evidence type="ECO:0000313" key="4">
    <source>
        <dbReference type="Proteomes" id="UP001249851"/>
    </source>
</evidence>
<evidence type="ECO:0000313" key="3">
    <source>
        <dbReference type="EMBL" id="KAK2567117.1"/>
    </source>
</evidence>
<organism evidence="3 4">
    <name type="scientific">Acropora cervicornis</name>
    <name type="common">Staghorn coral</name>
    <dbReference type="NCBI Taxonomy" id="6130"/>
    <lineage>
        <taxon>Eukaryota</taxon>
        <taxon>Metazoa</taxon>
        <taxon>Cnidaria</taxon>
        <taxon>Anthozoa</taxon>
        <taxon>Hexacorallia</taxon>
        <taxon>Scleractinia</taxon>
        <taxon>Astrocoeniina</taxon>
        <taxon>Acroporidae</taxon>
        <taxon>Acropora</taxon>
    </lineage>
</organism>
<gene>
    <name evidence="3" type="ORF">P5673_008916</name>
</gene>
<sequence>MLAPRLAFILLLSSYFGSILITSVECSDEVDMEKKTVKMRGSNTSVLVEGDGGKISTLYFEEDDDDDDDEDNEESEDEVEDFDDENALSFQVESLQEVDESGKPVKASESSEIEHSVSSVRSLPFTVSALQNSTTYQNLTAKTVTLQAQLPNMATLELMVVLFLEDGTIKFGNETFKVLSGTMKFNINVTGWQYCDGATVSCLSDSNQPAAVGENLDLALTVKSEAEDPEEVDDAKRAETGKDPICVDPDDPNEEDDDCPVVYDMGGNSEMVLNKGVLVNNMDYVAMPQGFPNLEKTGMMQKKLTFRLPKTPGSVIIDPSVNIGVPPKKQPGNSGASIKASSLCFFTLALLLSVLIAHF</sequence>
<accession>A0AAD9QTK5</accession>
<dbReference type="EMBL" id="JARQWQ010000015">
    <property type="protein sequence ID" value="KAK2567117.1"/>
    <property type="molecule type" value="Genomic_DNA"/>
</dbReference>
<dbReference type="AlphaFoldDB" id="A0AAD9QTK5"/>
<keyword evidence="4" id="KW-1185">Reference proteome</keyword>
<dbReference type="Proteomes" id="UP001249851">
    <property type="component" value="Unassembled WGS sequence"/>
</dbReference>
<keyword evidence="2" id="KW-0732">Signal</keyword>
<feature type="chain" id="PRO_5042126876" evidence="2">
    <location>
        <begin position="27"/>
        <end position="359"/>
    </location>
</feature>
<comment type="caution">
    <text evidence="3">The sequence shown here is derived from an EMBL/GenBank/DDBJ whole genome shotgun (WGS) entry which is preliminary data.</text>
</comment>
<proteinExistence type="predicted"/>
<evidence type="ECO:0000256" key="2">
    <source>
        <dbReference type="SAM" id="SignalP"/>
    </source>
</evidence>
<reference evidence="3" key="1">
    <citation type="journal article" date="2023" name="G3 (Bethesda)">
        <title>Whole genome assembly and annotation of the endangered Caribbean coral Acropora cervicornis.</title>
        <authorList>
            <person name="Selwyn J.D."/>
            <person name="Vollmer S.V."/>
        </authorList>
    </citation>
    <scope>NUCLEOTIDE SEQUENCE</scope>
    <source>
        <strain evidence="3">K2</strain>
    </source>
</reference>
<feature type="signal peptide" evidence="2">
    <location>
        <begin position="1"/>
        <end position="26"/>
    </location>
</feature>
<name>A0AAD9QTK5_ACRCE</name>
<feature type="region of interest" description="Disordered" evidence="1">
    <location>
        <begin position="224"/>
        <end position="254"/>
    </location>
</feature>
<feature type="compositionally biased region" description="Acidic residues" evidence="1">
    <location>
        <begin position="60"/>
        <end position="83"/>
    </location>
</feature>
<feature type="region of interest" description="Disordered" evidence="1">
    <location>
        <begin position="59"/>
        <end position="83"/>
    </location>
</feature>
<evidence type="ECO:0000256" key="1">
    <source>
        <dbReference type="SAM" id="MobiDB-lite"/>
    </source>
</evidence>
<protein>
    <submittedName>
        <fullName evidence="3">Acidic skeletal organic matrix protein</fullName>
    </submittedName>
</protein>